<dbReference type="EMBL" id="BMKG01000004">
    <property type="protein sequence ID" value="GGB91728.1"/>
    <property type="molecule type" value="Genomic_DNA"/>
</dbReference>
<dbReference type="AlphaFoldDB" id="A0A6I3SSX7"/>
<sequence length="230" mass="24835">MTAPPSKLTRFFTIVNRLISLVVLLALLALGASMVHTAWLRMPEQEPGSVKVKVEDATKATSSAVALSFSKPESVTSADVEIVELLAGNDAGGGYGSRDSSEVRNALFVSNAGKPARWLFKDHKNKVPTLQQLKYVPTGQDTEHTAAIYVEFIAPQSTSQNLTVALAKPDGSGIRSVLPDVTRVLSYRLADTRTLTVLFQRGAVLRQASISLDDFTVISERQIEKLPAAL</sequence>
<protein>
    <submittedName>
        <fullName evidence="2">Uncharacterized protein</fullName>
    </submittedName>
</protein>
<reference evidence="4" key="2">
    <citation type="journal article" date="2019" name="Int. J. Syst. Evol. Microbiol.">
        <title>The Global Catalogue of Microorganisms (GCM) 10K type strain sequencing project: providing services to taxonomists for standard genome sequencing and annotation.</title>
        <authorList>
            <consortium name="The Broad Institute Genomics Platform"/>
            <consortium name="The Broad Institute Genome Sequencing Center for Infectious Disease"/>
            <person name="Wu L."/>
            <person name="Ma J."/>
        </authorList>
    </citation>
    <scope>NUCLEOTIDE SEQUENCE [LARGE SCALE GENOMIC DNA]</scope>
    <source>
        <strain evidence="4">CGMCC 1.15931</strain>
    </source>
</reference>
<proteinExistence type="predicted"/>
<reference evidence="1" key="4">
    <citation type="submission" date="2024-05" db="EMBL/GenBank/DDBJ databases">
        <authorList>
            <person name="Sun Q."/>
            <person name="Zhou Y."/>
        </authorList>
    </citation>
    <scope>NUCLEOTIDE SEQUENCE</scope>
    <source>
        <strain evidence="1">CGMCC 1.15931</strain>
    </source>
</reference>
<dbReference type="EMBL" id="WNKZ01000008">
    <property type="protein sequence ID" value="MTV52134.1"/>
    <property type="molecule type" value="Genomic_DNA"/>
</dbReference>
<dbReference type="Proteomes" id="UP000430634">
    <property type="component" value="Unassembled WGS sequence"/>
</dbReference>
<dbReference type="Proteomes" id="UP000622638">
    <property type="component" value="Unassembled WGS sequence"/>
</dbReference>
<comment type="caution">
    <text evidence="2">The sequence shown here is derived from an EMBL/GenBank/DDBJ whole genome shotgun (WGS) entry which is preliminary data.</text>
</comment>
<reference evidence="2 3" key="3">
    <citation type="submission" date="2019-11" db="EMBL/GenBank/DDBJ databases">
        <title>Type strains purchased from KCTC, JCM and DSMZ.</title>
        <authorList>
            <person name="Lu H."/>
        </authorList>
    </citation>
    <scope>NUCLEOTIDE SEQUENCE [LARGE SCALE GENOMIC DNA]</scope>
    <source>
        <strain evidence="2 3">KCTC 52429</strain>
    </source>
</reference>
<organism evidence="2 3">
    <name type="scientific">Pseudoduganella buxea</name>
    <dbReference type="NCBI Taxonomy" id="1949069"/>
    <lineage>
        <taxon>Bacteria</taxon>
        <taxon>Pseudomonadati</taxon>
        <taxon>Pseudomonadota</taxon>
        <taxon>Betaproteobacteria</taxon>
        <taxon>Burkholderiales</taxon>
        <taxon>Oxalobacteraceae</taxon>
        <taxon>Telluria group</taxon>
        <taxon>Pseudoduganella</taxon>
    </lineage>
</organism>
<keyword evidence="4" id="KW-1185">Reference proteome</keyword>
<evidence type="ECO:0000313" key="1">
    <source>
        <dbReference type="EMBL" id="GGB91728.1"/>
    </source>
</evidence>
<dbReference type="RefSeq" id="WP_155469461.1">
    <property type="nucleotide sequence ID" value="NZ_BMKG01000004.1"/>
</dbReference>
<name>A0A6I3SSX7_9BURK</name>
<reference evidence="1" key="1">
    <citation type="journal article" date="2014" name="Int. J. Syst. Evol. Microbiol.">
        <title>Complete genome of a new Firmicutes species belonging to the dominant human colonic microbiota ('Ruminococcus bicirculans') reveals two chromosomes and a selective capacity to utilize plant glucans.</title>
        <authorList>
            <consortium name="NISC Comparative Sequencing Program"/>
            <person name="Wegmann U."/>
            <person name="Louis P."/>
            <person name="Goesmann A."/>
            <person name="Henrissat B."/>
            <person name="Duncan S.H."/>
            <person name="Flint H.J."/>
        </authorList>
    </citation>
    <scope>NUCLEOTIDE SEQUENCE</scope>
    <source>
        <strain evidence="1">CGMCC 1.15931</strain>
    </source>
</reference>
<accession>A0A6I3SSX7</accession>
<evidence type="ECO:0000313" key="2">
    <source>
        <dbReference type="EMBL" id="MTV52134.1"/>
    </source>
</evidence>
<evidence type="ECO:0000313" key="4">
    <source>
        <dbReference type="Proteomes" id="UP000622638"/>
    </source>
</evidence>
<evidence type="ECO:0000313" key="3">
    <source>
        <dbReference type="Proteomes" id="UP000430634"/>
    </source>
</evidence>
<dbReference type="OrthoDB" id="8755149at2"/>
<gene>
    <name evidence="1" type="ORF">GCM10011572_12200</name>
    <name evidence="2" type="ORF">GM672_05225</name>
</gene>